<feature type="non-terminal residue" evidence="10">
    <location>
        <position position="1"/>
    </location>
</feature>
<evidence type="ECO:0000256" key="7">
    <source>
        <dbReference type="SAM" id="Coils"/>
    </source>
</evidence>
<feature type="region of interest" description="Disordered" evidence="8">
    <location>
        <begin position="1255"/>
        <end position="1276"/>
    </location>
</feature>
<keyword evidence="3" id="KW-0597">Phosphoprotein</keyword>
<sequence length="2168" mass="250357">MNCRPSGFYCASAWQQAELELCSLLSAGDACLQPVDFAGIATLRGRLHRDPTRTQAFGEAHKTPKLRCRGWARAVFCYGMDEAQQNQYELRLKEVFDTFDSSNSGSLCLEELSELCQVLHLQEVEPLLLEALLTETDSKSRVNFEAFKEALIFVLTTTIEAQTCTEEDDQQQPESVEVDPKFVKDGKHYGRRSAPELGELAEGLTDKTLPHGIQENGSPYTPNDCENLRALEHRSEEYEAEGQLRFWNPDDLGASRTGVSLSTDGLEEHLAEVFNELGVSCNGYASHKELVQVCERLGLETLEDSLVNVDNNGTCSVKDFICAILRNRKPPTPSASTPYRQLKRHLSTQPFDESGRRTATPSAMASTIGLRLFSSLDDGSGYTPADQVMDAWQEEGIDNSHEILQALDFNTEGKVNLSELTVALENELLITKNGIHQAVLASFKAEIRHLLERLDHEVREKEKVRNDLDKADKFKTQMATEVDEHHSALERLNDYNIRKLSEEYKERLVAVKAELTNERDVILHQASKHRRDLEKKIEGMKEEEAYLRDRLTLAFKENSRLEIELLENMDKLIESENLASKLQKNLDSILSERFGDLDPSSAEFFLQEERLRKMRATYEEQCRELQDRIDELQLELEEYRTQSKVFRTPVKHSLLEEFDTKSDGINLDPDVGSEEAHTLNISLEAEMMMEQMKEHHRQDVASIQKELESKFENKLEEIEAAHKLQLQNLERHCQEQKEENVQAQSLVKDLYGQVETLNVQLETEKQLQEQEREKLVSQVKGEISELEKQWSEKVGTAHAQISELQQQHAEEMNQSKTEILELDRKHREEVANIQADISKLEREHAEELRLSQAHIFEMEEKWEREKHAHATDRADLVKQHAVEVSQLEARIAELERCHAEEVKQSEARIAELSLDLQKMEQTYRVEMAMLEKKYMEEQARLEKLSDEYRREHVAAERDKLLAELELKEEQFMKQFSHEKALLEQQHVMVLEELNAKHCEEKDKLTGMLEKLEKKLHDERNNLERHFNQMIQEVEAKYLSEQHAFSESFKTEVSKLKAFHKQELQELTQLHAEEKAQWEFEKEETLQECEQLQEALQKKMDQERKVLYESLVQEKDALEKCYEDRLSHVVNQNQQLLSELDALKACGQLKHEEALQPLVINESHGLLNVKEELLTKAKDQVLTRNEQQQEATEDFEQKQASPLAWLHTFDQKTNTVCSAEHESWEQQCQTTAEICTFESRIGEQQTKAPPLKKLQEEHKDHKPKNFHMTPEPSQYDKTEQESGVKLLEVQENILIEDTGVATSICDGHSTSSGTKLLDRDETPSADDVDALQERIQAPGQEMGTIPTLQKELECAFHECDKCHVKVSELTVKAEEHEHQSSFLATLQLQLNSTNEENLQLKLQLSHLQGRISKLQASFEDRIRTTNLENQECHQEISGWIKRCEELNCKVLQLSTVQQSYEERTLENHILKQEHEVLKLSSQELQESMAKLEDQQAKETVVRLTNENTQLYAQVMELKKQGEALKILHPQVEMADMNTQKDESFQDLNAQLCSKIQAVSELEESCTALECENTRLRSLVSDLQEKLQEQTKICRLEASRLAEQNISLKEELKENHDLALHSLKGLGGTQEEILSTVEKLKAEKTSAKKMVDTLRAQLAEVQTHSEQLQRENAELSFKIGQLLRHREKRESGRRGHSHHLEEMNKEKDALIAELGSEKKQIISRLSALEVELSKVQERSVSLEQEKTRLSQELFAAKEQLAKAIQMQSELSNKNEKLSKEKEVLSEELNRCVDKVAKAASLESQLAHLKTDRQAAEQLVGILKSQLSTSQEKVHSLDEALQNSNLQMSRLKSDLRVSQQEKETLKHEVMSLHKQLQNANDKNQVLELSLHSAGYQNQHKKLYWDDLTRLVEQEQQLLRQENERLQKEMQNTKGDLQHSREKIRQLEAGVLSLKQHKQHNQSSLVKVLEQEKLALQRDLEQMRKELLAANRKLSDLSDSVQEVENLKMENENLRVRLSRMEREFLETQQYIQAQNRLLQTERRGASRAQEPASMGPDLNMQQEGRDAMLLRMEERMRSVEQNLHNVKLLLQEKVNQLKDQLQKNVKADEMIKDLYVENSQLLKALEMTEQRQKVTEKKNYLLEEKIASLNKIVRDLSPSPLAAMPYHFSRS</sequence>
<dbReference type="InterPro" id="IPR011992">
    <property type="entry name" value="EF-hand-dom_pair"/>
</dbReference>
<feature type="non-terminal residue" evidence="10">
    <location>
        <position position="2168"/>
    </location>
</feature>
<keyword evidence="5" id="KW-0106">Calcium</keyword>
<keyword evidence="11" id="KW-1185">Reference proteome</keyword>
<evidence type="ECO:0000256" key="1">
    <source>
        <dbReference type="ARBA" id="ARBA00004300"/>
    </source>
</evidence>
<evidence type="ECO:0000256" key="3">
    <source>
        <dbReference type="ARBA" id="ARBA00022553"/>
    </source>
</evidence>
<dbReference type="Gene3D" id="1.10.238.10">
    <property type="entry name" value="EF-hand"/>
    <property type="match status" value="2"/>
</dbReference>
<organism evidence="10 11">
    <name type="scientific">Polypterus senegalus</name>
    <name type="common">Senegal bichir</name>
    <dbReference type="NCBI Taxonomy" id="55291"/>
    <lineage>
        <taxon>Eukaryota</taxon>
        <taxon>Metazoa</taxon>
        <taxon>Chordata</taxon>
        <taxon>Craniata</taxon>
        <taxon>Vertebrata</taxon>
        <taxon>Euteleostomi</taxon>
        <taxon>Actinopterygii</taxon>
        <taxon>Polypteriformes</taxon>
        <taxon>Polypteridae</taxon>
        <taxon>Polypterus</taxon>
    </lineage>
</organism>
<evidence type="ECO:0000259" key="9">
    <source>
        <dbReference type="PROSITE" id="PS50222"/>
    </source>
</evidence>
<keyword evidence="6" id="KW-0206">Cytoskeleton</keyword>
<dbReference type="PROSITE" id="PS50222">
    <property type="entry name" value="EF_HAND_2"/>
    <property type="match status" value="2"/>
</dbReference>
<dbReference type="SUPFAM" id="SSF47473">
    <property type="entry name" value="EF-hand"/>
    <property type="match status" value="1"/>
</dbReference>
<evidence type="ECO:0000313" key="11">
    <source>
        <dbReference type="Proteomes" id="UP001166052"/>
    </source>
</evidence>
<feature type="coiled-coil region" evidence="7">
    <location>
        <begin position="523"/>
        <end position="642"/>
    </location>
</feature>
<dbReference type="PANTHER" id="PTHR18905">
    <property type="entry name" value="NINEIN"/>
    <property type="match status" value="1"/>
</dbReference>
<keyword evidence="4" id="KW-0479">Metal-binding</keyword>
<feature type="coiled-coil region" evidence="7">
    <location>
        <begin position="823"/>
        <end position="850"/>
    </location>
</feature>
<feature type="coiled-coil region" evidence="7">
    <location>
        <begin position="1557"/>
        <end position="1584"/>
    </location>
</feature>
<evidence type="ECO:0000256" key="5">
    <source>
        <dbReference type="ARBA" id="ARBA00022837"/>
    </source>
</evidence>
<evidence type="ECO:0000313" key="10">
    <source>
        <dbReference type="EMBL" id="MBN3291485.1"/>
    </source>
</evidence>
<protein>
    <submittedName>
        <fullName evidence="10">NIN protein</fullName>
    </submittedName>
</protein>
<keyword evidence="2" id="KW-0963">Cytoplasm</keyword>
<feature type="coiled-coil region" evidence="7">
    <location>
        <begin position="1473"/>
        <end position="1519"/>
    </location>
</feature>
<feature type="coiled-coil region" evidence="7">
    <location>
        <begin position="877"/>
        <end position="970"/>
    </location>
</feature>
<reference evidence="10" key="1">
    <citation type="journal article" date="2021" name="Cell">
        <title>Tracing the genetic footprints of vertebrate landing in non-teleost ray-finned fishes.</title>
        <authorList>
            <person name="Bi X."/>
            <person name="Wang K."/>
            <person name="Yang L."/>
            <person name="Pan H."/>
            <person name="Jiang H."/>
            <person name="Wei Q."/>
            <person name="Fang M."/>
            <person name="Yu H."/>
            <person name="Zhu C."/>
            <person name="Cai Y."/>
            <person name="He Y."/>
            <person name="Gan X."/>
            <person name="Zeng H."/>
            <person name="Yu D."/>
            <person name="Zhu Y."/>
            <person name="Jiang H."/>
            <person name="Qiu Q."/>
            <person name="Yang H."/>
            <person name="Zhang Y.E."/>
            <person name="Wang W."/>
            <person name="Zhu M."/>
            <person name="He S."/>
            <person name="Zhang G."/>
        </authorList>
    </citation>
    <scope>NUCLEOTIDE SEQUENCE</scope>
    <source>
        <strain evidence="10">Bchr_001</strain>
    </source>
</reference>
<keyword evidence="7" id="KW-0175">Coiled coil</keyword>
<feature type="coiled-coil region" evidence="7">
    <location>
        <begin position="1635"/>
        <end position="2020"/>
    </location>
</feature>
<dbReference type="Proteomes" id="UP001166052">
    <property type="component" value="Unassembled WGS sequence"/>
</dbReference>
<name>A0ABS2YXI6_POLSE</name>
<feature type="coiled-coil region" evidence="7">
    <location>
        <begin position="2066"/>
        <end position="2128"/>
    </location>
</feature>
<proteinExistence type="predicted"/>
<evidence type="ECO:0000256" key="6">
    <source>
        <dbReference type="ARBA" id="ARBA00023212"/>
    </source>
</evidence>
<feature type="coiled-coil region" evidence="7">
    <location>
        <begin position="440"/>
        <end position="471"/>
    </location>
</feature>
<dbReference type="EMBL" id="JAAWVN010012970">
    <property type="protein sequence ID" value="MBN3291485.1"/>
    <property type="molecule type" value="Genomic_DNA"/>
</dbReference>
<dbReference type="InterPro" id="IPR002048">
    <property type="entry name" value="EF_hand_dom"/>
</dbReference>
<feature type="coiled-coil region" evidence="7">
    <location>
        <begin position="1382"/>
        <end position="1409"/>
    </location>
</feature>
<evidence type="ECO:0000256" key="8">
    <source>
        <dbReference type="SAM" id="MobiDB-lite"/>
    </source>
</evidence>
<gene>
    <name evidence="10" type="primary">Nin</name>
    <name evidence="10" type="ORF">GTO92_0006848</name>
</gene>
<feature type="coiled-coil region" evidence="7">
    <location>
        <begin position="1056"/>
        <end position="1105"/>
    </location>
</feature>
<accession>A0ABS2YXI6</accession>
<comment type="caution">
    <text evidence="10">The sequence shown here is derived from an EMBL/GenBank/DDBJ whole genome shotgun (WGS) entry which is preliminary data.</text>
</comment>
<feature type="coiled-coil region" evidence="7">
    <location>
        <begin position="704"/>
        <end position="789"/>
    </location>
</feature>
<dbReference type="PROSITE" id="PS00018">
    <property type="entry name" value="EF_HAND_1"/>
    <property type="match status" value="2"/>
</dbReference>
<feature type="domain" description="EF-hand" evidence="9">
    <location>
        <begin position="265"/>
        <end position="300"/>
    </location>
</feature>
<feature type="domain" description="EF-hand" evidence="9">
    <location>
        <begin position="87"/>
        <end position="122"/>
    </location>
</feature>
<comment type="subcellular location">
    <subcellularLocation>
        <location evidence="1">Cytoplasm</location>
        <location evidence="1">Cytoskeleton</location>
        <location evidence="1">Microtubule organizing center</location>
        <location evidence="1">Centrosome</location>
    </subcellularLocation>
</comment>
<dbReference type="InterPro" id="IPR018247">
    <property type="entry name" value="EF_Hand_1_Ca_BS"/>
</dbReference>
<feature type="coiled-coil region" evidence="7">
    <location>
        <begin position="994"/>
        <end position="1032"/>
    </location>
</feature>
<evidence type="ECO:0000256" key="2">
    <source>
        <dbReference type="ARBA" id="ARBA00022490"/>
    </source>
</evidence>
<dbReference type="PANTHER" id="PTHR18905:SF11">
    <property type="entry name" value="NINEIN"/>
    <property type="match status" value="1"/>
</dbReference>
<evidence type="ECO:0000256" key="4">
    <source>
        <dbReference type="ARBA" id="ARBA00022723"/>
    </source>
</evidence>